<keyword evidence="1" id="KW-0808">Transferase</keyword>
<comment type="caution">
    <text evidence="1">The sequence shown here is derived from an EMBL/GenBank/DDBJ whole genome shotgun (WGS) entry which is preliminary data.</text>
</comment>
<dbReference type="GO" id="GO:0003964">
    <property type="term" value="F:RNA-directed DNA polymerase activity"/>
    <property type="evidence" value="ECO:0007669"/>
    <property type="project" value="UniProtKB-KW"/>
</dbReference>
<dbReference type="EMBL" id="BMAT01003775">
    <property type="protein sequence ID" value="GFR61960.1"/>
    <property type="molecule type" value="Genomic_DNA"/>
</dbReference>
<keyword evidence="1" id="KW-0695">RNA-directed DNA polymerase</keyword>
<organism evidence="1 2">
    <name type="scientific">Elysia marginata</name>
    <dbReference type="NCBI Taxonomy" id="1093978"/>
    <lineage>
        <taxon>Eukaryota</taxon>
        <taxon>Metazoa</taxon>
        <taxon>Spiralia</taxon>
        <taxon>Lophotrochozoa</taxon>
        <taxon>Mollusca</taxon>
        <taxon>Gastropoda</taxon>
        <taxon>Heterobranchia</taxon>
        <taxon>Euthyneura</taxon>
        <taxon>Panpulmonata</taxon>
        <taxon>Sacoglossa</taxon>
        <taxon>Placobranchoidea</taxon>
        <taxon>Plakobranchidae</taxon>
        <taxon>Elysia</taxon>
    </lineage>
</organism>
<gene>
    <name evidence="1" type="ORF">ElyMa_001859100</name>
</gene>
<evidence type="ECO:0000313" key="1">
    <source>
        <dbReference type="EMBL" id="GFR61960.1"/>
    </source>
</evidence>
<reference evidence="1 2" key="1">
    <citation type="journal article" date="2021" name="Elife">
        <title>Chloroplast acquisition without the gene transfer in kleptoplastic sea slugs, Plakobranchus ocellatus.</title>
        <authorList>
            <person name="Maeda T."/>
            <person name="Takahashi S."/>
            <person name="Yoshida T."/>
            <person name="Shimamura S."/>
            <person name="Takaki Y."/>
            <person name="Nagai Y."/>
            <person name="Toyoda A."/>
            <person name="Suzuki Y."/>
            <person name="Arimoto A."/>
            <person name="Ishii H."/>
            <person name="Satoh N."/>
            <person name="Nishiyama T."/>
            <person name="Hasebe M."/>
            <person name="Maruyama T."/>
            <person name="Minagawa J."/>
            <person name="Obokata J."/>
            <person name="Shigenobu S."/>
        </authorList>
    </citation>
    <scope>NUCLEOTIDE SEQUENCE [LARGE SCALE GENOMIC DNA]</scope>
</reference>
<accession>A0AAV4EMK2</accession>
<name>A0AAV4EMK2_9GAST</name>
<proteinExistence type="predicted"/>
<sequence length="127" mass="14661">MRNCLKPAYLGVKLDKQLTVKKHVENTTTKAKKRLQLLKTLASSSWDSDKQTLRVLYLGYVRCAQNYGNSILTMCSQTTREIQNNVLRFLNGGMRSTPTAAYEILATWNPLKWTEKRHPWNCLKEAK</sequence>
<dbReference type="Proteomes" id="UP000762676">
    <property type="component" value="Unassembled WGS sequence"/>
</dbReference>
<protein>
    <submittedName>
        <fullName evidence="1">Reverse transcriptase-like protein</fullName>
    </submittedName>
</protein>
<keyword evidence="2" id="KW-1185">Reference proteome</keyword>
<dbReference type="AlphaFoldDB" id="A0AAV4EMK2"/>
<keyword evidence="1" id="KW-0548">Nucleotidyltransferase</keyword>
<evidence type="ECO:0000313" key="2">
    <source>
        <dbReference type="Proteomes" id="UP000762676"/>
    </source>
</evidence>